<dbReference type="Proteomes" id="UP000092124">
    <property type="component" value="Unassembled WGS sequence"/>
</dbReference>
<gene>
    <name evidence="1" type="ORF">A6R68_20023</name>
</gene>
<name>A0A1A6HG65_NEOLE</name>
<evidence type="ECO:0000313" key="2">
    <source>
        <dbReference type="Proteomes" id="UP000092124"/>
    </source>
</evidence>
<reference evidence="1 2" key="1">
    <citation type="submission" date="2016-06" db="EMBL/GenBank/DDBJ databases">
        <title>The Draft Genome Sequence and Annotation of the Desert Woodrat Neotoma lepida.</title>
        <authorList>
            <person name="Campbell M."/>
            <person name="Oakeson K.F."/>
            <person name="Yandell M."/>
            <person name="Halpert J.R."/>
            <person name="Dearing D."/>
        </authorList>
    </citation>
    <scope>NUCLEOTIDE SEQUENCE [LARGE SCALE GENOMIC DNA]</scope>
    <source>
        <strain evidence="1">417</strain>
        <tissue evidence="1">Liver</tissue>
    </source>
</reference>
<evidence type="ECO:0000313" key="1">
    <source>
        <dbReference type="EMBL" id="OBS77588.1"/>
    </source>
</evidence>
<accession>A0A1A6HG65</accession>
<organism evidence="1 2">
    <name type="scientific">Neotoma lepida</name>
    <name type="common">Desert woodrat</name>
    <dbReference type="NCBI Taxonomy" id="56216"/>
    <lineage>
        <taxon>Eukaryota</taxon>
        <taxon>Metazoa</taxon>
        <taxon>Chordata</taxon>
        <taxon>Craniata</taxon>
        <taxon>Vertebrata</taxon>
        <taxon>Euteleostomi</taxon>
        <taxon>Mammalia</taxon>
        <taxon>Eutheria</taxon>
        <taxon>Euarchontoglires</taxon>
        <taxon>Glires</taxon>
        <taxon>Rodentia</taxon>
        <taxon>Myomorpha</taxon>
        <taxon>Muroidea</taxon>
        <taxon>Cricetidae</taxon>
        <taxon>Neotominae</taxon>
        <taxon>Neotoma</taxon>
    </lineage>
</organism>
<dbReference type="EMBL" id="LZPO01028894">
    <property type="protein sequence ID" value="OBS77588.1"/>
    <property type="molecule type" value="Genomic_DNA"/>
</dbReference>
<keyword evidence="2" id="KW-1185">Reference proteome</keyword>
<proteinExistence type="predicted"/>
<dbReference type="AlphaFoldDB" id="A0A1A6HG65"/>
<comment type="caution">
    <text evidence="1">The sequence shown here is derived from an EMBL/GenBank/DDBJ whole genome shotgun (WGS) entry which is preliminary data.</text>
</comment>
<feature type="non-terminal residue" evidence="1">
    <location>
        <position position="56"/>
    </location>
</feature>
<evidence type="ECO:0008006" key="3">
    <source>
        <dbReference type="Google" id="ProtNLM"/>
    </source>
</evidence>
<dbReference type="SUPFAM" id="SSF81321">
    <property type="entry name" value="Family A G protein-coupled receptor-like"/>
    <property type="match status" value="1"/>
</dbReference>
<protein>
    <recommendedName>
        <fullName evidence="3">G-protein coupled receptors family 1 profile domain-containing protein</fullName>
    </recommendedName>
</protein>
<sequence>MAYDRHVAVCRPLHYSLLMSVQICRTSTTEVQTTPATIALTSRQVPFPELQQTPQA</sequence>